<feature type="transmembrane region" description="Helical" evidence="1">
    <location>
        <begin position="191"/>
        <end position="209"/>
    </location>
</feature>
<evidence type="ECO:0008006" key="4">
    <source>
        <dbReference type="Google" id="ProtNLM"/>
    </source>
</evidence>
<dbReference type="Proteomes" id="UP000253209">
    <property type="component" value="Unassembled WGS sequence"/>
</dbReference>
<evidence type="ECO:0000256" key="1">
    <source>
        <dbReference type="SAM" id="Phobius"/>
    </source>
</evidence>
<protein>
    <recommendedName>
        <fullName evidence="4">LPXTG cell wall anchor domain-containing protein</fullName>
    </recommendedName>
</protein>
<name>A0A367GUS7_9SPHI</name>
<gene>
    <name evidence="2" type="ORF">DJ568_01395</name>
</gene>
<accession>A0A367GUS7</accession>
<keyword evidence="1" id="KW-0812">Transmembrane</keyword>
<keyword evidence="3" id="KW-1185">Reference proteome</keyword>
<dbReference type="AlphaFoldDB" id="A0A367GUS7"/>
<keyword evidence="1" id="KW-0472">Membrane</keyword>
<proteinExistence type="predicted"/>
<comment type="caution">
    <text evidence="2">The sequence shown here is derived from an EMBL/GenBank/DDBJ whole genome shotgun (WGS) entry which is preliminary data.</text>
</comment>
<reference evidence="2 3" key="1">
    <citation type="submission" date="2018-05" db="EMBL/GenBank/DDBJ databases">
        <title>Mucilaginibacter hurinus sp. nov., isolated from briquette warehouse soil.</title>
        <authorList>
            <person name="Choi L."/>
        </authorList>
    </citation>
    <scope>NUCLEOTIDE SEQUENCE [LARGE SCALE GENOMIC DNA]</scope>
    <source>
        <strain evidence="2 3">ZR32</strain>
    </source>
</reference>
<sequence>MDVMKKIISIFSILVFSVSAYSQGLKPVKIDSLVSVLMPVKYDVKDTAGQKIFTGNGNMGYMIVIRSANNNPALKKEKDLNKVFKEYIKKVHAQSAGSIMDSRDTTIGELKAKVFGLETNDQNGVEIRNFTVLYTKDALYTFEYVYPASRKDLVQKENKAFFSSINVSSTLHRTDQYTNTTPAGMSSTARIALFGGGGLVLLLAGYFIYRKKTETAMS</sequence>
<evidence type="ECO:0000313" key="2">
    <source>
        <dbReference type="EMBL" id="RCH56541.1"/>
    </source>
</evidence>
<keyword evidence="1" id="KW-1133">Transmembrane helix</keyword>
<dbReference type="EMBL" id="QGDC01000001">
    <property type="protein sequence ID" value="RCH56541.1"/>
    <property type="molecule type" value="Genomic_DNA"/>
</dbReference>
<evidence type="ECO:0000313" key="3">
    <source>
        <dbReference type="Proteomes" id="UP000253209"/>
    </source>
</evidence>
<organism evidence="2 3">
    <name type="scientific">Mucilaginibacter hurinus</name>
    <dbReference type="NCBI Taxonomy" id="2201324"/>
    <lineage>
        <taxon>Bacteria</taxon>
        <taxon>Pseudomonadati</taxon>
        <taxon>Bacteroidota</taxon>
        <taxon>Sphingobacteriia</taxon>
        <taxon>Sphingobacteriales</taxon>
        <taxon>Sphingobacteriaceae</taxon>
        <taxon>Mucilaginibacter</taxon>
    </lineage>
</organism>